<keyword evidence="1" id="KW-0732">Signal</keyword>
<gene>
    <name evidence="2" type="ORF">AAJ76_930003411</name>
</gene>
<dbReference type="AlphaFoldDB" id="A0A0F9WMF8"/>
<organism evidence="2 3">
    <name type="scientific">Vairimorpha ceranae</name>
    <dbReference type="NCBI Taxonomy" id="40302"/>
    <lineage>
        <taxon>Eukaryota</taxon>
        <taxon>Fungi</taxon>
        <taxon>Fungi incertae sedis</taxon>
        <taxon>Microsporidia</taxon>
        <taxon>Nosematidae</taxon>
        <taxon>Vairimorpha</taxon>
    </lineage>
</organism>
<dbReference type="VEuPathDB" id="MicrosporidiaDB:G9O61_00g019670"/>
<feature type="chain" id="PRO_5002529634" evidence="1">
    <location>
        <begin position="19"/>
        <end position="559"/>
    </location>
</feature>
<dbReference type="GeneID" id="36321613"/>
<evidence type="ECO:0000313" key="2">
    <source>
        <dbReference type="EMBL" id="KKO74253.1"/>
    </source>
</evidence>
<reference evidence="2 3" key="1">
    <citation type="journal article" date="2015" name="Environ. Microbiol.">
        <title>Genome analyses suggest the presence of polyploidy and recent human-driven expansions in eight global populations of the honeybee pathogen Nosema ceranae.</title>
        <authorList>
            <person name="Pelin A."/>
            <person name="Selman M."/>
            <person name="Aris-Brosou S."/>
            <person name="Farinelli L."/>
            <person name="Corradi N."/>
        </authorList>
    </citation>
    <scope>NUCLEOTIDE SEQUENCE [LARGE SCALE GENOMIC DNA]</scope>
    <source>
        <strain evidence="2 3">PA08 1199</strain>
    </source>
</reference>
<evidence type="ECO:0000313" key="3">
    <source>
        <dbReference type="Proteomes" id="UP000034350"/>
    </source>
</evidence>
<accession>A0A0F9WMF8</accession>
<dbReference type="VEuPathDB" id="MicrosporidiaDB:NCER_101426"/>
<dbReference type="Proteomes" id="UP000034350">
    <property type="component" value="Unassembled WGS sequence"/>
</dbReference>
<comment type="caution">
    <text evidence="2">The sequence shown here is derived from an EMBL/GenBank/DDBJ whole genome shotgun (WGS) entry which is preliminary data.</text>
</comment>
<keyword evidence="3" id="KW-1185">Reference proteome</keyword>
<feature type="signal peptide" evidence="1">
    <location>
        <begin position="1"/>
        <end position="18"/>
    </location>
</feature>
<evidence type="ECO:0000256" key="1">
    <source>
        <dbReference type="SAM" id="SignalP"/>
    </source>
</evidence>
<dbReference type="RefSeq" id="XP_024329995.1">
    <property type="nucleotide sequence ID" value="XM_024476657.1"/>
</dbReference>
<dbReference type="EMBL" id="JPQZ01000093">
    <property type="protein sequence ID" value="KKO74253.1"/>
    <property type="molecule type" value="Genomic_DNA"/>
</dbReference>
<proteinExistence type="predicted"/>
<sequence length="559" mass="65876">MLSIFLQLFCCAHQEASTSTGESENIFIQLCSFVETQLEHKEYFRLKKLSRNLYVCVEIRDKFIMCYHPDVESREIGGKVQILKIVYTEDILTTEIGTSIHGFLKSFDVDSVFIYTTKDNQNHLRKEDVQKKIIFALEELSSGESKPKYYFKGYVFDGISLVARTRNKNDEWDGQLMDLHFGGNLDIRFDGVIASFKFVFDIDLNYFDFKTLLKKYLKREFNDKNAMLYKFLTNFNFVNLFYIKNLVDVIVSGKKTLALFQEKSPEEREEAKKRTELSEGLHDGYLSIGHIEIYKCLEWIERVSIPEQGQDGNFRELIEKSEEVEGKELNAILLFMFSISRHKIFKLLLAHVLCNKDFSRRSFIVEILFQLDVIDNEIRGELLGDFNIFLIYWEKKIEYKFSLAPLYRLDSRLSFHNTLIRYLHIALFEGMDNLLEKNFEDVRDCEEIKESLSTFFSDYENLLQELFRDLRKKPWKLKVDGDATTKLRKISYTLYDVINKIFSSSYWSSFTYKACEELVDQCRKVMNYDLHPNGKGLTEEEEKSVKVLLEKLSDVAFRS</sequence>
<dbReference type="VEuPathDB" id="MicrosporidiaDB:AAJ76_930003411"/>
<name>A0A0F9WMF8_9MICR</name>
<protein>
    <submittedName>
        <fullName evidence="2">Uncharacterized protein</fullName>
    </submittedName>
</protein>